<dbReference type="PANTHER" id="PTHR12215">
    <property type="entry name" value="PHOSPHOPANTETHEINE TRANSFERASE"/>
    <property type="match status" value="1"/>
</dbReference>
<reference evidence="4 5" key="1">
    <citation type="submission" date="2018-11" db="EMBL/GenBank/DDBJ databases">
        <authorList>
            <person name="Na S.W."/>
            <person name="Baik M."/>
        </authorList>
    </citation>
    <scope>NUCLEOTIDE SEQUENCE [LARGE SCALE GENOMIC DNA]</scope>
    <source>
        <strain evidence="4 5">E39</strain>
    </source>
</reference>
<dbReference type="SUPFAM" id="SSF56214">
    <property type="entry name" value="4'-phosphopantetheinyl transferase"/>
    <property type="match status" value="2"/>
</dbReference>
<protein>
    <submittedName>
        <fullName evidence="4">4'-phosphopantetheinyl transferase superfamily protein</fullName>
    </submittedName>
</protein>
<accession>A0A5P8E744</accession>
<dbReference type="Gene3D" id="3.90.470.20">
    <property type="entry name" value="4'-phosphopantetheinyl transferase domain"/>
    <property type="match status" value="2"/>
</dbReference>
<dbReference type="InterPro" id="IPR050559">
    <property type="entry name" value="P-Pant_transferase_sf"/>
</dbReference>
<dbReference type="PANTHER" id="PTHR12215:SF10">
    <property type="entry name" value="L-AMINOADIPATE-SEMIALDEHYDE DEHYDROGENASE-PHOSPHOPANTETHEINYL TRANSFERASE"/>
    <property type="match status" value="1"/>
</dbReference>
<proteinExistence type="inferred from homology"/>
<organism evidence="4 5">
    <name type="scientific">Pseudoprevotella muciniphila</name>
    <dbReference type="NCBI Taxonomy" id="2133944"/>
    <lineage>
        <taxon>Bacteria</taxon>
        <taxon>Pseudomonadati</taxon>
        <taxon>Bacteroidota</taxon>
        <taxon>Bacteroidia</taxon>
        <taxon>Bacteroidales</taxon>
        <taxon>Prevotellaceae</taxon>
        <taxon>Pseudoprevotella</taxon>
    </lineage>
</organism>
<dbReference type="Pfam" id="PF01648">
    <property type="entry name" value="ACPS"/>
    <property type="match status" value="1"/>
</dbReference>
<comment type="similarity">
    <text evidence="1">Belongs to the P-Pant transferase superfamily. Gsp/Sfp/HetI/AcpT family.</text>
</comment>
<dbReference type="GO" id="GO:0005829">
    <property type="term" value="C:cytosol"/>
    <property type="evidence" value="ECO:0007669"/>
    <property type="project" value="TreeGrafter"/>
</dbReference>
<evidence type="ECO:0000259" key="3">
    <source>
        <dbReference type="Pfam" id="PF01648"/>
    </source>
</evidence>
<dbReference type="InterPro" id="IPR037143">
    <property type="entry name" value="4-PPantetheinyl_Trfase_dom_sf"/>
</dbReference>
<dbReference type="KEGG" id="alq:C7Y71_006630"/>
<dbReference type="RefSeq" id="WP_111898968.1">
    <property type="nucleotide sequence ID" value="NZ_CP033459.1"/>
</dbReference>
<keyword evidence="5" id="KW-1185">Reference proteome</keyword>
<dbReference type="GO" id="GO:0008897">
    <property type="term" value="F:holo-[acyl-carrier-protein] synthase activity"/>
    <property type="evidence" value="ECO:0007669"/>
    <property type="project" value="InterPro"/>
</dbReference>
<feature type="domain" description="4'-phosphopantetheinyl transferase" evidence="3">
    <location>
        <begin position="98"/>
        <end position="160"/>
    </location>
</feature>
<dbReference type="OrthoDB" id="9808281at2"/>
<evidence type="ECO:0000313" key="5">
    <source>
        <dbReference type="Proteomes" id="UP000249375"/>
    </source>
</evidence>
<dbReference type="AlphaFoldDB" id="A0A5P8E744"/>
<dbReference type="GO" id="GO:0000287">
    <property type="term" value="F:magnesium ion binding"/>
    <property type="evidence" value="ECO:0007669"/>
    <property type="project" value="InterPro"/>
</dbReference>
<dbReference type="InterPro" id="IPR008278">
    <property type="entry name" value="4-PPantetheinyl_Trfase_dom"/>
</dbReference>
<name>A0A5P8E744_9BACT</name>
<dbReference type="GO" id="GO:0019878">
    <property type="term" value="P:lysine biosynthetic process via aminoadipic acid"/>
    <property type="evidence" value="ECO:0007669"/>
    <property type="project" value="TreeGrafter"/>
</dbReference>
<dbReference type="Proteomes" id="UP000249375">
    <property type="component" value="Chromosome"/>
</dbReference>
<evidence type="ECO:0000256" key="2">
    <source>
        <dbReference type="ARBA" id="ARBA00022679"/>
    </source>
</evidence>
<gene>
    <name evidence="4" type="ORF">C7Y71_006630</name>
</gene>
<evidence type="ECO:0000256" key="1">
    <source>
        <dbReference type="ARBA" id="ARBA00010990"/>
    </source>
</evidence>
<dbReference type="EMBL" id="CP033459">
    <property type="protein sequence ID" value="QFQ12720.1"/>
    <property type="molecule type" value="Genomic_DNA"/>
</dbReference>
<evidence type="ECO:0000313" key="4">
    <source>
        <dbReference type="EMBL" id="QFQ12720.1"/>
    </source>
</evidence>
<keyword evidence="2 4" id="KW-0808">Transferase</keyword>
<sequence length="194" mass="22037">MILIDEHIDRIDISSSLELLPPERREKALAYRDELQQRQCIGAWLLLRKACSEVFGLNEVPPVAVGQHGKPYFPAMPRLHFNLSHCRVAVACAADHVPVGIDIECPRNFSDNLLSYVCSPEERSKVLAAENPQLSFAELWTKKESLYKLTGEGIRDNIKTILAERTDIFFETHTHTAGKYVCTLARYDRNKVES</sequence>